<name>A0A419I8Y0_9PSEU</name>
<keyword evidence="2" id="KW-0732">Signal</keyword>
<evidence type="ECO:0000259" key="5">
    <source>
        <dbReference type="PROSITE" id="PS51109"/>
    </source>
</evidence>
<evidence type="ECO:0000256" key="3">
    <source>
        <dbReference type="ARBA" id="ARBA00022801"/>
    </source>
</evidence>
<dbReference type="OrthoDB" id="1404170at2"/>
<dbReference type="PROSITE" id="PS51109">
    <property type="entry name" value="G5"/>
    <property type="match status" value="1"/>
</dbReference>
<dbReference type="SMART" id="SM01208">
    <property type="entry name" value="G5"/>
    <property type="match status" value="1"/>
</dbReference>
<gene>
    <name evidence="6" type="ORF">D5S19_06670</name>
</gene>
<proteinExistence type="inferred from homology"/>
<protein>
    <submittedName>
        <fullName evidence="6">Resuscitation-promoting factor</fullName>
    </submittedName>
</protein>
<evidence type="ECO:0000313" key="6">
    <source>
        <dbReference type="EMBL" id="RJQ88485.1"/>
    </source>
</evidence>
<dbReference type="InterPro" id="IPR007137">
    <property type="entry name" value="DUF348"/>
</dbReference>
<evidence type="ECO:0000256" key="4">
    <source>
        <dbReference type="SAM" id="MobiDB-lite"/>
    </source>
</evidence>
<reference evidence="6 7" key="1">
    <citation type="submission" date="2018-09" db="EMBL/GenBank/DDBJ databases">
        <title>YIM PH 21725 draft genome.</title>
        <authorList>
            <person name="Miao C."/>
        </authorList>
    </citation>
    <scope>NUCLEOTIDE SEQUENCE [LARGE SCALE GENOMIC DNA]</scope>
    <source>
        <strain evidence="7">YIM PH21725</strain>
    </source>
</reference>
<dbReference type="GO" id="GO:0016787">
    <property type="term" value="F:hydrolase activity"/>
    <property type="evidence" value="ECO:0007669"/>
    <property type="project" value="UniProtKB-KW"/>
</dbReference>
<keyword evidence="7" id="KW-1185">Reference proteome</keyword>
<dbReference type="Gene3D" id="2.20.230.10">
    <property type="entry name" value="Resuscitation-promoting factor rpfb"/>
    <property type="match status" value="1"/>
</dbReference>
<organism evidence="6 7">
    <name type="scientific">Amycolatopsis panacis</name>
    <dbReference type="NCBI Taxonomy" id="2340917"/>
    <lineage>
        <taxon>Bacteria</taxon>
        <taxon>Bacillati</taxon>
        <taxon>Actinomycetota</taxon>
        <taxon>Actinomycetes</taxon>
        <taxon>Pseudonocardiales</taxon>
        <taxon>Pseudonocardiaceae</taxon>
        <taxon>Amycolatopsis</taxon>
    </lineage>
</organism>
<dbReference type="InterPro" id="IPR011098">
    <property type="entry name" value="G5_dom"/>
</dbReference>
<keyword evidence="3" id="KW-0378">Hydrolase</keyword>
<dbReference type="SUPFAM" id="SSF53955">
    <property type="entry name" value="Lysozyme-like"/>
    <property type="match status" value="1"/>
</dbReference>
<dbReference type="EMBL" id="QZFV01000064">
    <property type="protein sequence ID" value="RJQ88485.1"/>
    <property type="molecule type" value="Genomic_DNA"/>
</dbReference>
<feature type="domain" description="G5" evidence="5">
    <location>
        <begin position="354"/>
        <end position="434"/>
    </location>
</feature>
<dbReference type="AlphaFoldDB" id="A0A419I8Y0"/>
<evidence type="ECO:0000313" key="7">
    <source>
        <dbReference type="Proteomes" id="UP000285112"/>
    </source>
</evidence>
<dbReference type="Pfam" id="PF07501">
    <property type="entry name" value="G5"/>
    <property type="match status" value="1"/>
</dbReference>
<comment type="caution">
    <text evidence="6">The sequence shown here is derived from an EMBL/GenBank/DDBJ whole genome shotgun (WGS) entry which is preliminary data.</text>
</comment>
<dbReference type="Pfam" id="PF06737">
    <property type="entry name" value="Transglycosylas"/>
    <property type="match status" value="1"/>
</dbReference>
<dbReference type="Proteomes" id="UP000285112">
    <property type="component" value="Unassembled WGS sequence"/>
</dbReference>
<dbReference type="InterPro" id="IPR023346">
    <property type="entry name" value="Lysozyme-like_dom_sf"/>
</dbReference>
<evidence type="ECO:0000256" key="2">
    <source>
        <dbReference type="ARBA" id="ARBA00022729"/>
    </source>
</evidence>
<dbReference type="InterPro" id="IPR010618">
    <property type="entry name" value="RPF"/>
</dbReference>
<sequence>MALAGGVGLERRILGCVATERRLRSRGRLGKGNDPVTGSRQGGARPEAEPDYFSSAGSVAVLDRELEDTAYGQLDFSDELHVTQQDVLTALGPDADMLMAEIDVDVDELIRLINAETTMLPPLYLPDELAEDSTATPQAKQAAAEEGLREATRTWKRRFLKGAVLAVMVTVGGGGAAALAMNKSITVDVDGQQRTVHSYGGTVGEVLKEAGLSVGEHDSLSPSPQAAVGDRGVIKLERGRKLDLVVDGVQRPSWVRATTLGDALTQLGMSDLVAQGAWTSLPSSGALPLEGSTVQVKTKKHITLYDGTNAPRQVTTTAVTTKEFASDLKLNLGPDDAIDGGLDVSLKDGAEVHVSRMGVSMVEQEETIDPEVQKVDDPTQLKGEQSVADPGTPGKKVVTYKVTKKNGAEVSRENVSEKVVTAPKPKIIKVGTKQAPQPAIGDTGVWDRIAQCESTGNWSINTGNGYYGGLQFDKQTWNAYGGGQYAPTADKATREQQIAVAEKVRAARGGYSAWGCGYKA</sequence>
<comment type="similarity">
    <text evidence="1">Belongs to the transglycosylase family. Rpf subfamily.</text>
</comment>
<accession>A0A419I8Y0</accession>
<evidence type="ECO:0000256" key="1">
    <source>
        <dbReference type="ARBA" id="ARBA00010830"/>
    </source>
</evidence>
<dbReference type="CDD" id="cd13925">
    <property type="entry name" value="RPF"/>
    <property type="match status" value="1"/>
</dbReference>
<feature type="region of interest" description="Disordered" evidence="4">
    <location>
        <begin position="25"/>
        <end position="52"/>
    </location>
</feature>
<dbReference type="Pfam" id="PF03990">
    <property type="entry name" value="DUF348"/>
    <property type="match status" value="2"/>
</dbReference>
<dbReference type="Gene3D" id="1.10.530.10">
    <property type="match status" value="1"/>
</dbReference>